<name>A0AAN8QKE9_9TELE</name>
<evidence type="ECO:0000256" key="7">
    <source>
        <dbReference type="ARBA" id="ARBA00022889"/>
    </source>
</evidence>
<gene>
    <name evidence="18" type="ORF">J4Q44_G00204970</name>
</gene>
<dbReference type="Pfam" id="PF06009">
    <property type="entry name" value="Laminin_II"/>
    <property type="match status" value="1"/>
</dbReference>
<feature type="region of interest" description="Disordered" evidence="14">
    <location>
        <begin position="968"/>
        <end position="989"/>
    </location>
</feature>
<reference evidence="18 19" key="1">
    <citation type="submission" date="2021-04" db="EMBL/GenBank/DDBJ databases">
        <authorList>
            <person name="De Guttry C."/>
            <person name="Zahm M."/>
            <person name="Klopp C."/>
            <person name="Cabau C."/>
            <person name="Louis A."/>
            <person name="Berthelot C."/>
            <person name="Parey E."/>
            <person name="Roest Crollius H."/>
            <person name="Montfort J."/>
            <person name="Robinson-Rechavi M."/>
            <person name="Bucao C."/>
            <person name="Bouchez O."/>
            <person name="Gislard M."/>
            <person name="Lluch J."/>
            <person name="Milhes M."/>
            <person name="Lampietro C."/>
            <person name="Lopez Roques C."/>
            <person name="Donnadieu C."/>
            <person name="Braasch I."/>
            <person name="Desvignes T."/>
            <person name="Postlethwait J."/>
            <person name="Bobe J."/>
            <person name="Wedekind C."/>
            <person name="Guiguen Y."/>
        </authorList>
    </citation>
    <scope>NUCLEOTIDE SEQUENCE [LARGE SCALE GENOMIC DNA]</scope>
    <source>
        <strain evidence="18">Cs_M1</strain>
        <tissue evidence="18">Blood</tissue>
    </source>
</reference>
<feature type="domain" description="Laminin EGF-like" evidence="17">
    <location>
        <begin position="440"/>
        <end position="486"/>
    </location>
</feature>
<evidence type="ECO:0000256" key="10">
    <source>
        <dbReference type="ARBA" id="ARBA00023180"/>
    </source>
</evidence>
<feature type="domain" description="Laminin G" evidence="16">
    <location>
        <begin position="1506"/>
        <end position="1663"/>
    </location>
</feature>
<evidence type="ECO:0000256" key="8">
    <source>
        <dbReference type="ARBA" id="ARBA00023145"/>
    </source>
</evidence>
<dbReference type="InterPro" id="IPR025661">
    <property type="entry name" value="Pept_asp_AS"/>
</dbReference>
<keyword evidence="10" id="KW-0325">Glycoprotein</keyword>
<dbReference type="Gene3D" id="2.60.120.200">
    <property type="match status" value="5"/>
</dbReference>
<dbReference type="GO" id="GO:0005576">
    <property type="term" value="C:extracellular region"/>
    <property type="evidence" value="ECO:0007669"/>
    <property type="project" value="UniProtKB-ARBA"/>
</dbReference>
<evidence type="ECO:0000256" key="1">
    <source>
        <dbReference type="ARBA" id="ARBA00008455"/>
    </source>
</evidence>
<evidence type="ECO:0008006" key="20">
    <source>
        <dbReference type="Google" id="ProtNLM"/>
    </source>
</evidence>
<keyword evidence="6" id="KW-0788">Thiol protease</keyword>
<dbReference type="CDD" id="cd00110">
    <property type="entry name" value="LamG"/>
    <property type="match status" value="4"/>
</dbReference>
<evidence type="ECO:0000256" key="12">
    <source>
        <dbReference type="PROSITE-ProRule" id="PRU00460"/>
    </source>
</evidence>
<evidence type="ECO:0000256" key="11">
    <source>
        <dbReference type="ARBA" id="ARBA00023292"/>
    </source>
</evidence>
<dbReference type="InterPro" id="IPR000169">
    <property type="entry name" value="Pept_cys_AS"/>
</dbReference>
<dbReference type="GO" id="GO:0045995">
    <property type="term" value="P:regulation of embryonic development"/>
    <property type="evidence" value="ECO:0007669"/>
    <property type="project" value="InterPro"/>
</dbReference>
<accession>A0AAN8QKE9</accession>
<feature type="domain" description="Laminin G" evidence="16">
    <location>
        <begin position="1881"/>
        <end position="2054"/>
    </location>
</feature>
<dbReference type="Gene3D" id="3.90.70.10">
    <property type="entry name" value="Cysteine proteinases"/>
    <property type="match status" value="1"/>
</dbReference>
<evidence type="ECO:0000256" key="13">
    <source>
        <dbReference type="SAM" id="Coils"/>
    </source>
</evidence>
<dbReference type="FunFam" id="3.90.70.10:FF:000006">
    <property type="entry name" value="Cathepsin S"/>
    <property type="match status" value="1"/>
</dbReference>
<dbReference type="InterPro" id="IPR010307">
    <property type="entry name" value="Laminin_dom_II"/>
</dbReference>
<dbReference type="SMART" id="SM00848">
    <property type="entry name" value="Inhibitor_I29"/>
    <property type="match status" value="1"/>
</dbReference>
<dbReference type="FunFam" id="2.10.25.10:FF:000188">
    <property type="entry name" value="Laminin subunit gamma 2"/>
    <property type="match status" value="1"/>
</dbReference>
<dbReference type="InterPro" id="IPR002049">
    <property type="entry name" value="LE_dom"/>
</dbReference>
<dbReference type="EMBL" id="JAGTTL010000018">
    <property type="protein sequence ID" value="KAK6309034.1"/>
    <property type="molecule type" value="Genomic_DNA"/>
</dbReference>
<dbReference type="SMART" id="SM00180">
    <property type="entry name" value="EGF_Lam"/>
    <property type="match status" value="2"/>
</dbReference>
<dbReference type="PROSITE" id="PS50025">
    <property type="entry name" value="LAM_G_DOMAIN"/>
    <property type="match status" value="4"/>
</dbReference>
<dbReference type="InterPro" id="IPR013320">
    <property type="entry name" value="ConA-like_dom_sf"/>
</dbReference>
<feature type="domain" description="Laminin G" evidence="16">
    <location>
        <begin position="1705"/>
        <end position="1875"/>
    </location>
</feature>
<keyword evidence="2" id="KW-0645">Protease</keyword>
<dbReference type="SUPFAM" id="SSF49899">
    <property type="entry name" value="Concanavalin A-like lectins/glucanases"/>
    <property type="match status" value="5"/>
</dbReference>
<dbReference type="GO" id="GO:0005604">
    <property type="term" value="C:basement membrane"/>
    <property type="evidence" value="ECO:0007669"/>
    <property type="project" value="UniProtKB-ARBA"/>
</dbReference>
<dbReference type="SUPFAM" id="SSF57196">
    <property type="entry name" value="EGF/Laminin"/>
    <property type="match status" value="2"/>
</dbReference>
<keyword evidence="19" id="KW-1185">Reference proteome</keyword>
<dbReference type="PRINTS" id="PR00705">
    <property type="entry name" value="PAPAIN"/>
</dbReference>
<dbReference type="InterPro" id="IPR039417">
    <property type="entry name" value="Peptidase_C1A_papain-like"/>
</dbReference>
<feature type="domain" description="Laminin G" evidence="16">
    <location>
        <begin position="1335"/>
        <end position="1499"/>
    </location>
</feature>
<dbReference type="Pfam" id="PF08246">
    <property type="entry name" value="Inhibitor_I29"/>
    <property type="match status" value="1"/>
</dbReference>
<evidence type="ECO:0000256" key="15">
    <source>
        <dbReference type="SAM" id="SignalP"/>
    </source>
</evidence>
<evidence type="ECO:0000313" key="18">
    <source>
        <dbReference type="EMBL" id="KAK6309034.1"/>
    </source>
</evidence>
<dbReference type="InterPro" id="IPR025660">
    <property type="entry name" value="Pept_his_AS"/>
</dbReference>
<evidence type="ECO:0000256" key="2">
    <source>
        <dbReference type="ARBA" id="ARBA00022670"/>
    </source>
</evidence>
<dbReference type="SMART" id="SM00645">
    <property type="entry name" value="Pept_C1"/>
    <property type="match status" value="1"/>
</dbReference>
<keyword evidence="9 12" id="KW-1015">Disulfide bond</keyword>
<dbReference type="InterPro" id="IPR001791">
    <property type="entry name" value="Laminin_G"/>
</dbReference>
<protein>
    <recommendedName>
        <fullName evidence="20">Laminin subunit alpha-3-like</fullName>
    </recommendedName>
</protein>
<keyword evidence="8" id="KW-0865">Zymogen</keyword>
<feature type="coiled-coil region" evidence="13">
    <location>
        <begin position="609"/>
        <end position="714"/>
    </location>
</feature>
<dbReference type="Gene3D" id="2.10.25.10">
    <property type="entry name" value="Laminin"/>
    <property type="match status" value="2"/>
</dbReference>
<evidence type="ECO:0000256" key="4">
    <source>
        <dbReference type="ARBA" id="ARBA00022737"/>
    </source>
</evidence>
<keyword evidence="5" id="KW-0378">Hydrolase</keyword>
<evidence type="ECO:0000256" key="14">
    <source>
        <dbReference type="SAM" id="MobiDB-lite"/>
    </source>
</evidence>
<organism evidence="18 19">
    <name type="scientific">Coregonus suidteri</name>
    <dbReference type="NCBI Taxonomy" id="861788"/>
    <lineage>
        <taxon>Eukaryota</taxon>
        <taxon>Metazoa</taxon>
        <taxon>Chordata</taxon>
        <taxon>Craniata</taxon>
        <taxon>Vertebrata</taxon>
        <taxon>Euteleostomi</taxon>
        <taxon>Actinopterygii</taxon>
        <taxon>Neopterygii</taxon>
        <taxon>Teleostei</taxon>
        <taxon>Protacanthopterygii</taxon>
        <taxon>Salmoniformes</taxon>
        <taxon>Salmonidae</taxon>
        <taxon>Coregoninae</taxon>
        <taxon>Coregonus</taxon>
    </lineage>
</organism>
<dbReference type="GO" id="GO:0007155">
    <property type="term" value="P:cell adhesion"/>
    <property type="evidence" value="ECO:0007669"/>
    <property type="project" value="UniProtKB-KW"/>
</dbReference>
<keyword evidence="3 15" id="KW-0732">Signal</keyword>
<dbReference type="InterPro" id="IPR009254">
    <property type="entry name" value="Laminin_aI"/>
</dbReference>
<dbReference type="PROSITE" id="PS00640">
    <property type="entry name" value="THIOL_PROTEASE_ASN"/>
    <property type="match status" value="1"/>
</dbReference>
<dbReference type="PROSITE" id="PS00639">
    <property type="entry name" value="THIOL_PROTEASE_HIS"/>
    <property type="match status" value="1"/>
</dbReference>
<dbReference type="Proteomes" id="UP001356427">
    <property type="component" value="Unassembled WGS sequence"/>
</dbReference>
<dbReference type="SUPFAM" id="SSF54001">
    <property type="entry name" value="Cysteine proteinases"/>
    <property type="match status" value="1"/>
</dbReference>
<dbReference type="PANTHER" id="PTHR15036">
    <property type="entry name" value="PIKACHURIN-LIKE PROTEIN"/>
    <property type="match status" value="1"/>
</dbReference>
<evidence type="ECO:0000259" key="17">
    <source>
        <dbReference type="PROSITE" id="PS50027"/>
    </source>
</evidence>
<dbReference type="PANTHER" id="PTHR15036:SF67">
    <property type="entry name" value="LAMININ SUBUNIT ALPHA-LIKE PROTEIN"/>
    <property type="match status" value="1"/>
</dbReference>
<dbReference type="SMART" id="SM00282">
    <property type="entry name" value="LamG"/>
    <property type="match status" value="5"/>
</dbReference>
<dbReference type="GO" id="GO:0016020">
    <property type="term" value="C:membrane"/>
    <property type="evidence" value="ECO:0007669"/>
    <property type="project" value="UniProtKB-SubCell"/>
</dbReference>
<evidence type="ECO:0000256" key="3">
    <source>
        <dbReference type="ARBA" id="ARBA00022729"/>
    </source>
</evidence>
<feature type="signal peptide" evidence="15">
    <location>
        <begin position="1"/>
        <end position="35"/>
    </location>
</feature>
<comment type="caution">
    <text evidence="18">The sequence shown here is derived from an EMBL/GenBank/DDBJ whole genome shotgun (WGS) entry which is preliminary data.</text>
</comment>
<evidence type="ECO:0000256" key="5">
    <source>
        <dbReference type="ARBA" id="ARBA00022801"/>
    </source>
</evidence>
<sequence length="2057" mass="228528">MKTRQPNFPSVQWASHMGRAVLLSLLLSDPLHVASDSDEEVQGPSEWQTWKRSNGVSYDEKRDDIERMAIWENNMRVIDENNNRFLRGTKMFTMAMNKYGDLTRHEYKRLQGAMINSKIKRGGTNASARKLRASAQKLGSVTVDYRSTGYVTEVKDQGYCGSCWAFSTTGAIEGQIFKRTGQLVSLSEQNLVDCSKPYGTYGCSGAWMANAYEYVVQNGLQSTDTYPYTSVDTQPCFYDSSQSVASITGYMFIPTGDEQALADAVATIGPITIAVDADHPSFMFYSSGIYEEPSCNPNNLSHAVLLVGYGSEGGQDYWIIKNSWGTAWGESGYMRMIRNGSNTCGIASYALGILSGPGLQREELLDGQRAPQRHPNCRYDYLAQSHQSGKDPLHKGHPRIPRKYCDTSFNNQSAGAINQRCGPGYYRERTWPHGGQCVPCNCNGLSNECDEQTGRCLNCQYNADGDRCERCKEGYYGNASQKTCRGCPCPFIANNFAVACLDIGASEIECLCKPGYTGTRCERCAPDYYGNPMIYGGRCQRCHCDATSTCDHLTGKCKKPDDPSTGDQCKECDSCTQALLNDLEKMDDGLEMLRQQLQVIGSNSSPADLNQLEGAINETKALVERYSTTVDAQGPKVNQLEADVLSLDQDISLLEDKRAEDLIPEAQDLLVNIEDLLRSLSEANSNVTNITVVAEEVARMMKEVQRMVQEMRQLGCSNQTEKAAREQEDAHKLLDFIRNNMTAPLDDNQAVANETAESLMTSGSVFRDLAKAVAEADDMVNRTRRLNSNSTDFLRDLMKLRDELERKHDSILPEMNMAKHKLKNITSLLEMLKEIKKEYEHLAAEIDGAKPNLTKRLNDIAEAKQKEGIVIMAEEHAEELHRLAMELQMAVHNATNSSDLQHAAESVGAYSSIIKAIEEAEMAANQSKEAADKALKDVEEQGLTNRSEELKHNASSLLTEAMNAEKDLRETSAKVDSDKQRVGQTKNKRDMLRKDALAVTENLKEIQRDGIVQLIDSAKAAVTAANNTVNDVTDRLNNISLGHIRLPNVSSNIGSVLNEAGNELKKLNETWPTLEDTLSWVQNLSSQAPPSVSMTDSIRRIKDVIEEARDIVKRLSIGMTFNGKGHIELRPPTNVEDLKAFTAAELLLNRQETNPTRGRSRRRRQNTQDDRNLFVLYLGNEDSSKDFIGMAVKNNTLRCVYKLGGVVHELNTDHITRTKVNSTVFDKVVFNRVYQDAEVSLTHSFPSQPVKAFKESCRPNTTVGLLNLDTNSVVFYVGGYPDDFTPPVELRYPKYRGAIKLSTINYQFFSLYNFKNAINVDKQSLIKVMVSQQSTVPYYFDGTGYGLVTANKDLEILRRRLLKFHTNSQVENALLFYNGNKDSYTSVTVERGYLVLQGRQGTQVLNAKSTRKVSLNNVQFIIVMDKTFEVHVVHGDTTEIVKMDYNIESFKNFYIGGLPASLRERDNITAPPFRGCIDNVILSPEEIEFKTTIGVSVGCPTSLLGVHEATFHPGGSLSVDSQGFWTTPVDMVSLGFRSMENGSDLLRTSKEHHGLQLSLVDGYVVFTFDENALKSTKTYNDGRWHYLTALRNGTRLELRVDNGDLGQRQSSPQVKPNEQQVVLGGETFRGCLANLHIRRPEESFIPADFSSFTQKGDVILGMCRLQPPPQVIWEPAGIQERPKKPKPRSGAVHTECRLPTVPDPQAYQLTGAASWLSYNITPEELNFRPHFSLEIRTRSSEGLLLHVSGNGDISQVALYMTNGKIKLSLGKDRVIHNKKKSNDGRWHTVMVSVEKNTFHLVVDGFRVPDGILPAEEGSSLALQNPVYLGSDPASKTYWAQGVSLPKKSVIGCIRHFKVYNVLVGEPAANHGVPPCFDGATETGAYFAGTGHVVLDKFFTVGYRFELTFEARPQNTTGLLFHARGRHRNSLNVFMRKNKVEVHVNDGSGDYSASVTPQQNLCDGTFHVIAVSKQNNVVHLKVDSESQRTVGPSHSSYTMTQDSLYIGGMSGTSKHKGVPVSSSFVGCLRNIKVNKKPVVFKTASSVVGPVNVNECPAD</sequence>
<comment type="caution">
    <text evidence="12">Lacks conserved residue(s) required for the propagation of feature annotation.</text>
</comment>
<evidence type="ECO:0000259" key="16">
    <source>
        <dbReference type="PROSITE" id="PS50025"/>
    </source>
</evidence>
<evidence type="ECO:0000256" key="9">
    <source>
        <dbReference type="ARBA" id="ARBA00023157"/>
    </source>
</evidence>
<evidence type="ECO:0000256" key="6">
    <source>
        <dbReference type="ARBA" id="ARBA00022807"/>
    </source>
</evidence>
<feature type="disulfide bond" evidence="12">
    <location>
        <begin position="459"/>
        <end position="468"/>
    </location>
</feature>
<dbReference type="InterPro" id="IPR038765">
    <property type="entry name" value="Papain-like_cys_pep_sf"/>
</dbReference>
<dbReference type="GO" id="GO:0030155">
    <property type="term" value="P:regulation of cell adhesion"/>
    <property type="evidence" value="ECO:0007669"/>
    <property type="project" value="InterPro"/>
</dbReference>
<dbReference type="Pfam" id="PF00053">
    <property type="entry name" value="EGF_laminin"/>
    <property type="match status" value="2"/>
</dbReference>
<dbReference type="Pfam" id="PF06008">
    <property type="entry name" value="Laminin_I"/>
    <property type="match status" value="1"/>
</dbReference>
<dbReference type="GO" id="GO:0006508">
    <property type="term" value="P:proteolysis"/>
    <property type="evidence" value="ECO:0007669"/>
    <property type="project" value="UniProtKB-KW"/>
</dbReference>
<dbReference type="Pfam" id="PF02210">
    <property type="entry name" value="Laminin_G_2"/>
    <property type="match status" value="4"/>
</dbReference>
<feature type="chain" id="PRO_5043006901" description="Laminin subunit alpha-3-like" evidence="15">
    <location>
        <begin position="36"/>
        <end position="2057"/>
    </location>
</feature>
<comment type="similarity">
    <text evidence="1">Belongs to the peptidase C1 family.</text>
</comment>
<feature type="disulfide bond" evidence="12">
    <location>
        <begin position="512"/>
        <end position="521"/>
    </location>
</feature>
<dbReference type="GO" id="GO:0005102">
    <property type="term" value="F:signaling receptor binding"/>
    <property type="evidence" value="ECO:0007669"/>
    <property type="project" value="InterPro"/>
</dbReference>
<keyword evidence="11 12" id="KW-0424">Laminin EGF-like domain</keyword>
<dbReference type="GO" id="GO:0008234">
    <property type="term" value="F:cysteine-type peptidase activity"/>
    <property type="evidence" value="ECO:0007669"/>
    <property type="project" value="UniProtKB-KW"/>
</dbReference>
<keyword evidence="4" id="KW-0677">Repeat</keyword>
<proteinExistence type="inferred from homology"/>
<dbReference type="CDD" id="cd02248">
    <property type="entry name" value="Peptidase_C1A"/>
    <property type="match status" value="1"/>
</dbReference>
<dbReference type="PROSITE" id="PS01248">
    <property type="entry name" value="EGF_LAM_1"/>
    <property type="match status" value="1"/>
</dbReference>
<evidence type="ECO:0000313" key="19">
    <source>
        <dbReference type="Proteomes" id="UP001356427"/>
    </source>
</evidence>
<keyword evidence="7" id="KW-0130">Cell adhesion</keyword>
<dbReference type="CDD" id="cd00055">
    <property type="entry name" value="EGF_Lam"/>
    <property type="match status" value="1"/>
</dbReference>
<dbReference type="InterPro" id="IPR050372">
    <property type="entry name" value="Neurexin-related_CASP"/>
</dbReference>
<dbReference type="PROSITE" id="PS50027">
    <property type="entry name" value="EGF_LAM_2"/>
    <property type="match status" value="2"/>
</dbReference>
<dbReference type="GO" id="GO:0030334">
    <property type="term" value="P:regulation of cell migration"/>
    <property type="evidence" value="ECO:0007669"/>
    <property type="project" value="InterPro"/>
</dbReference>
<dbReference type="InterPro" id="IPR013201">
    <property type="entry name" value="Prot_inhib_I29"/>
</dbReference>
<keyword evidence="13" id="KW-0175">Coiled coil</keyword>
<feature type="domain" description="Laminin EGF-like" evidence="17">
    <location>
        <begin position="487"/>
        <end position="541"/>
    </location>
</feature>
<dbReference type="Pfam" id="PF00112">
    <property type="entry name" value="Peptidase_C1"/>
    <property type="match status" value="1"/>
</dbReference>
<dbReference type="FunFam" id="2.10.25.10:FF:000561">
    <property type="entry name" value="Wing blister, isoform B"/>
    <property type="match status" value="1"/>
</dbReference>
<dbReference type="InterPro" id="IPR000668">
    <property type="entry name" value="Peptidase_C1A_C"/>
</dbReference>
<dbReference type="PROSITE" id="PS00139">
    <property type="entry name" value="THIOL_PROTEASE_CYS"/>
    <property type="match status" value="1"/>
</dbReference>